<keyword evidence="4" id="KW-1185">Reference proteome</keyword>
<dbReference type="EMBL" id="JAGXEW010000650">
    <property type="protein sequence ID" value="KAK1138191.1"/>
    <property type="molecule type" value="Genomic_DNA"/>
</dbReference>
<feature type="region of interest" description="Disordered" evidence="2">
    <location>
        <begin position="147"/>
        <end position="174"/>
    </location>
</feature>
<sequence length="174" mass="20517">MEELVSAKVTLTKLDNDLKQEKTNYSDLQKMMFEDRKIMAEVETEHQSHLVEQEQRHQEKVLYLLSQLQSKVKAEDESKAEETASQREEKLLERLRFQEEEIEKMKELSEQNQKLMEENDAYKQQLAMLQVASGKKMTSILSRIVEQSPDSSFEYVPPKPRNRRTLQLEPSIKS</sequence>
<comment type="caution">
    <text evidence="3">The sequence shown here is derived from an EMBL/GenBank/DDBJ whole genome shotgun (WGS) entry which is preliminary data.</text>
</comment>
<evidence type="ECO:0000313" key="4">
    <source>
        <dbReference type="Proteomes" id="UP001230051"/>
    </source>
</evidence>
<evidence type="ECO:0000256" key="2">
    <source>
        <dbReference type="SAM" id="MobiDB-lite"/>
    </source>
</evidence>
<dbReference type="AlphaFoldDB" id="A0AAD8FR77"/>
<feature type="coiled-coil region" evidence="1">
    <location>
        <begin position="81"/>
        <end position="132"/>
    </location>
</feature>
<dbReference type="Proteomes" id="UP001230051">
    <property type="component" value="Unassembled WGS sequence"/>
</dbReference>
<keyword evidence="1" id="KW-0175">Coiled coil</keyword>
<gene>
    <name evidence="3" type="primary">KIF4A</name>
    <name evidence="3" type="ORF">AOXY_G37985</name>
</gene>
<reference evidence="3" key="1">
    <citation type="submission" date="2022-02" db="EMBL/GenBank/DDBJ databases">
        <title>Atlantic sturgeon de novo genome assembly.</title>
        <authorList>
            <person name="Stock M."/>
            <person name="Klopp C."/>
            <person name="Guiguen Y."/>
            <person name="Cabau C."/>
            <person name="Parinello H."/>
            <person name="Santidrian Yebra-Pimentel E."/>
            <person name="Kuhl H."/>
            <person name="Dirks R.P."/>
            <person name="Guessner J."/>
            <person name="Wuertz S."/>
            <person name="Du K."/>
            <person name="Schartl M."/>
        </authorList>
    </citation>
    <scope>NUCLEOTIDE SEQUENCE</scope>
    <source>
        <strain evidence="3">STURGEONOMICS-FGT-2020</strain>
        <tissue evidence="3">Whole blood</tissue>
    </source>
</reference>
<name>A0AAD8FR77_ACIOX</name>
<accession>A0AAD8FR77</accession>
<evidence type="ECO:0000313" key="3">
    <source>
        <dbReference type="EMBL" id="KAK1138191.1"/>
    </source>
</evidence>
<proteinExistence type="predicted"/>
<evidence type="ECO:0000256" key="1">
    <source>
        <dbReference type="SAM" id="Coils"/>
    </source>
</evidence>
<protein>
    <submittedName>
        <fullName evidence="3">Kinesin family member 4 isoform X1</fullName>
    </submittedName>
</protein>
<organism evidence="3 4">
    <name type="scientific">Acipenser oxyrinchus oxyrinchus</name>
    <dbReference type="NCBI Taxonomy" id="40147"/>
    <lineage>
        <taxon>Eukaryota</taxon>
        <taxon>Metazoa</taxon>
        <taxon>Chordata</taxon>
        <taxon>Craniata</taxon>
        <taxon>Vertebrata</taxon>
        <taxon>Euteleostomi</taxon>
        <taxon>Actinopterygii</taxon>
        <taxon>Chondrostei</taxon>
        <taxon>Acipenseriformes</taxon>
        <taxon>Acipenseridae</taxon>
        <taxon>Acipenser</taxon>
    </lineage>
</organism>